<evidence type="ECO:0000256" key="1">
    <source>
        <dbReference type="SAM" id="Phobius"/>
    </source>
</evidence>
<keyword evidence="2" id="KW-0732">Signal</keyword>
<keyword evidence="1" id="KW-0812">Transmembrane</keyword>
<name>A0A5J5G546_9GAMM</name>
<keyword evidence="1" id="KW-1133">Transmembrane helix</keyword>
<evidence type="ECO:0000256" key="2">
    <source>
        <dbReference type="SAM" id="SignalP"/>
    </source>
</evidence>
<reference evidence="3 4" key="1">
    <citation type="submission" date="2019-09" db="EMBL/GenBank/DDBJ databases">
        <authorList>
            <person name="Li Y."/>
        </authorList>
    </citation>
    <scope>NUCLEOTIDE SEQUENCE [LARGE SCALE GENOMIC DNA]</scope>
    <source>
        <strain evidence="3 4">L3-3HA</strain>
    </source>
</reference>
<feature type="signal peptide" evidence="2">
    <location>
        <begin position="1"/>
        <end position="26"/>
    </location>
</feature>
<feature type="chain" id="PRO_5023919636" evidence="2">
    <location>
        <begin position="27"/>
        <end position="467"/>
    </location>
</feature>
<keyword evidence="4" id="KW-1185">Reference proteome</keyword>
<accession>A0A5J5G546</accession>
<organism evidence="3 4">
    <name type="scientific">Affinibrenneria salicis</name>
    <dbReference type="NCBI Taxonomy" id="2590031"/>
    <lineage>
        <taxon>Bacteria</taxon>
        <taxon>Pseudomonadati</taxon>
        <taxon>Pseudomonadota</taxon>
        <taxon>Gammaproteobacteria</taxon>
        <taxon>Enterobacterales</taxon>
        <taxon>Pectobacteriaceae</taxon>
        <taxon>Affinibrenneria</taxon>
    </lineage>
</organism>
<dbReference type="EMBL" id="VYKJ01000002">
    <property type="protein sequence ID" value="KAA9001994.1"/>
    <property type="molecule type" value="Genomic_DNA"/>
</dbReference>
<evidence type="ECO:0000313" key="4">
    <source>
        <dbReference type="Proteomes" id="UP000335415"/>
    </source>
</evidence>
<dbReference type="AlphaFoldDB" id="A0A5J5G546"/>
<dbReference type="Proteomes" id="UP000335415">
    <property type="component" value="Unassembled WGS sequence"/>
</dbReference>
<gene>
    <name evidence="3" type="ORF">FJU30_06865</name>
</gene>
<protein>
    <submittedName>
        <fullName evidence="3">DUF3999 domain-containing protein</fullName>
    </submittedName>
</protein>
<dbReference type="Pfam" id="PF13163">
    <property type="entry name" value="DUF3999"/>
    <property type="match status" value="1"/>
</dbReference>
<dbReference type="RefSeq" id="WP_150434231.1">
    <property type="nucleotide sequence ID" value="NZ_VYKJ01000002.1"/>
</dbReference>
<comment type="caution">
    <text evidence="3">The sequence shown here is derived from an EMBL/GenBank/DDBJ whole genome shotgun (WGS) entry which is preliminary data.</text>
</comment>
<keyword evidence="1" id="KW-0472">Membrane</keyword>
<dbReference type="InterPro" id="IPR025060">
    <property type="entry name" value="DUF3999"/>
</dbReference>
<sequence>MTRLIHLKGQLAAALVFCCLSAGARAEVERPNDFAFGAPVTTGGDHPFYRLALPHETYLSSAWSDLRDVRVFDNQGRSVPFALYQPTRSGESVSHFPLALFALDGRVSQGEGRNKVVTLRLADGSRVELPLQQNETVGGSYLISLPQQQHASRRIDRLTFGWTPTERNWQARVTLYYSDDLKNWYREEQDAPLLDLQADNQRLRVDHINLDGRAIAGQAYLLAVVTGDGGQTLPTFSSVQGSTLERHIEEETVALSFNGQPLGPDEAEYQLPVAQPLSQLIITPQLTNRVLPLAVSYRSGDQEPWTPLPNQLVYRFIKDGNNSQSAPIALNQTLIKSVRLKGINSQWGETPPQLTGARPGRTVIFNAQGNPPYLLAWGARQAAPQALTLDELIPQEWRGADSLAALPLASAGDRLTLGGASRLTEAAPVAGAPARWPVLLLWGLLIVGTLGLGLLAFKLWREMNTAR</sequence>
<evidence type="ECO:0000313" key="3">
    <source>
        <dbReference type="EMBL" id="KAA9001994.1"/>
    </source>
</evidence>
<feature type="transmembrane region" description="Helical" evidence="1">
    <location>
        <begin position="436"/>
        <end position="457"/>
    </location>
</feature>
<dbReference type="OrthoDB" id="5405606at2"/>
<proteinExistence type="predicted"/>